<proteinExistence type="predicted"/>
<evidence type="ECO:0000256" key="2">
    <source>
        <dbReference type="ARBA" id="ARBA00004496"/>
    </source>
</evidence>
<dbReference type="InterPro" id="IPR035466">
    <property type="entry name" value="GlmS/AgaS_SIS"/>
</dbReference>
<evidence type="ECO:0000256" key="1">
    <source>
        <dbReference type="ARBA" id="ARBA00001031"/>
    </source>
</evidence>
<protein>
    <recommendedName>
        <fullName evidence="4">Glutamine--fructose-6-phosphate aminotransferase [isomerizing]</fullName>
        <ecNumber evidence="3">2.6.1.16</ecNumber>
    </recommendedName>
</protein>
<dbReference type="NCBIfam" id="NF001484">
    <property type="entry name" value="PRK00331.1"/>
    <property type="match status" value="1"/>
</dbReference>
<dbReference type="SUPFAM" id="SSF56235">
    <property type="entry name" value="N-terminal nucleophile aminohydrolases (Ntn hydrolases)"/>
    <property type="match status" value="1"/>
</dbReference>
<dbReference type="CDD" id="cd05009">
    <property type="entry name" value="SIS_GlmS_GlmD_2"/>
    <property type="match status" value="1"/>
</dbReference>
<feature type="domain" description="SIS" evidence="11">
    <location>
        <begin position="454"/>
        <end position="594"/>
    </location>
</feature>
<dbReference type="GO" id="GO:0006047">
    <property type="term" value="P:UDP-N-acetylglucosamine metabolic process"/>
    <property type="evidence" value="ECO:0007669"/>
    <property type="project" value="TreeGrafter"/>
</dbReference>
<dbReference type="PROSITE" id="PS51278">
    <property type="entry name" value="GATASE_TYPE_2"/>
    <property type="match status" value="1"/>
</dbReference>
<evidence type="ECO:0000313" key="12">
    <source>
        <dbReference type="EMBL" id="ALS56118.1"/>
    </source>
</evidence>
<keyword evidence="5" id="KW-0963">Cytoplasm</keyword>
<dbReference type="AlphaFoldDB" id="A0A0U2P1Q2"/>
<reference evidence="12" key="1">
    <citation type="journal article" date="2016" name="ISME J.">
        <title>Functional metagenomic screen reveals new and diverse microbial rhodopsins.</title>
        <authorList>
            <person name="Pushkarev A."/>
            <person name="Beja O."/>
        </authorList>
    </citation>
    <scope>NUCLEOTIDE SEQUENCE</scope>
</reference>
<dbReference type="EC" id="2.6.1.16" evidence="3"/>
<dbReference type="PROSITE" id="PS51464">
    <property type="entry name" value="SIS"/>
    <property type="match status" value="2"/>
</dbReference>
<dbReference type="EMBL" id="KT201087">
    <property type="protein sequence ID" value="ALS56118.1"/>
    <property type="molecule type" value="Genomic_DNA"/>
</dbReference>
<name>A0A0U2P1Q2_9BACT</name>
<keyword evidence="9" id="KW-0315">Glutamine amidotransferase</keyword>
<dbReference type="InterPro" id="IPR005855">
    <property type="entry name" value="GFAT"/>
</dbReference>
<evidence type="ECO:0000256" key="3">
    <source>
        <dbReference type="ARBA" id="ARBA00012916"/>
    </source>
</evidence>
<keyword evidence="8" id="KW-0677">Repeat</keyword>
<evidence type="ECO:0000256" key="8">
    <source>
        <dbReference type="ARBA" id="ARBA00022737"/>
    </source>
</evidence>
<dbReference type="NCBIfam" id="TIGR01135">
    <property type="entry name" value="glmS"/>
    <property type="match status" value="1"/>
</dbReference>
<dbReference type="FunFam" id="3.60.20.10:FF:000006">
    <property type="entry name" value="Glutamine--fructose-6-phosphate aminotransferase [isomerizing]"/>
    <property type="match status" value="1"/>
</dbReference>
<evidence type="ECO:0000256" key="6">
    <source>
        <dbReference type="ARBA" id="ARBA00022576"/>
    </source>
</evidence>
<evidence type="ECO:0000256" key="4">
    <source>
        <dbReference type="ARBA" id="ARBA00016090"/>
    </source>
</evidence>
<dbReference type="GO" id="GO:0046349">
    <property type="term" value="P:amino sugar biosynthetic process"/>
    <property type="evidence" value="ECO:0007669"/>
    <property type="project" value="UniProtKB-ARBA"/>
</dbReference>
<dbReference type="CDD" id="cd00714">
    <property type="entry name" value="GFAT"/>
    <property type="match status" value="1"/>
</dbReference>
<keyword evidence="7 12" id="KW-0808">Transferase</keyword>
<evidence type="ECO:0000256" key="9">
    <source>
        <dbReference type="ARBA" id="ARBA00022962"/>
    </source>
</evidence>
<dbReference type="InterPro" id="IPR035490">
    <property type="entry name" value="GlmS/FrlB_SIS"/>
</dbReference>
<evidence type="ECO:0000259" key="11">
    <source>
        <dbReference type="PROSITE" id="PS51464"/>
    </source>
</evidence>
<dbReference type="InterPro" id="IPR001347">
    <property type="entry name" value="SIS_dom"/>
</dbReference>
<accession>A0A0U2P1Q2</accession>
<dbReference type="GO" id="GO:0006487">
    <property type="term" value="P:protein N-linked glycosylation"/>
    <property type="evidence" value="ECO:0007669"/>
    <property type="project" value="TreeGrafter"/>
</dbReference>
<comment type="subcellular location">
    <subcellularLocation>
        <location evidence="2">Cytoplasm</location>
    </subcellularLocation>
</comment>
<dbReference type="PANTHER" id="PTHR10937:SF0">
    <property type="entry name" value="GLUTAMINE--FRUCTOSE-6-PHOSPHATE TRANSAMINASE (ISOMERIZING)"/>
    <property type="match status" value="1"/>
</dbReference>
<dbReference type="Gene3D" id="3.60.20.10">
    <property type="entry name" value="Glutamine Phosphoribosylpyrophosphate, subunit 1, domain 1"/>
    <property type="match status" value="1"/>
</dbReference>
<dbReference type="FunFam" id="3.40.50.10490:FF:000002">
    <property type="entry name" value="Glutamine--fructose-6-phosphate aminotransferase [isomerizing]"/>
    <property type="match status" value="1"/>
</dbReference>
<dbReference type="InterPro" id="IPR017932">
    <property type="entry name" value="GATase_2_dom"/>
</dbReference>
<evidence type="ECO:0000259" key="10">
    <source>
        <dbReference type="PROSITE" id="PS51278"/>
    </source>
</evidence>
<keyword evidence="6 12" id="KW-0032">Aminotransferase</keyword>
<dbReference type="SUPFAM" id="SSF53697">
    <property type="entry name" value="SIS domain"/>
    <property type="match status" value="1"/>
</dbReference>
<dbReference type="InterPro" id="IPR047084">
    <property type="entry name" value="GFAT_N"/>
</dbReference>
<dbReference type="InterPro" id="IPR046348">
    <property type="entry name" value="SIS_dom_sf"/>
</dbReference>
<feature type="domain" description="SIS" evidence="11">
    <location>
        <begin position="285"/>
        <end position="425"/>
    </location>
</feature>
<dbReference type="GO" id="GO:0006002">
    <property type="term" value="P:fructose 6-phosphate metabolic process"/>
    <property type="evidence" value="ECO:0007669"/>
    <property type="project" value="TreeGrafter"/>
</dbReference>
<dbReference type="InterPro" id="IPR029055">
    <property type="entry name" value="Ntn_hydrolases_N"/>
</dbReference>
<organism evidence="12">
    <name type="scientific">uncultured bacterium EIL5A08</name>
    <dbReference type="NCBI Taxonomy" id="1768204"/>
    <lineage>
        <taxon>Bacteria</taxon>
        <taxon>environmental samples</taxon>
    </lineage>
</organism>
<dbReference type="Gene3D" id="3.40.50.10490">
    <property type="entry name" value="Glucose-6-phosphate isomerase like protein, domain 1"/>
    <property type="match status" value="2"/>
</dbReference>
<dbReference type="FunFam" id="3.40.50.10490:FF:000001">
    <property type="entry name" value="Glutamine--fructose-6-phosphate aminotransferase [isomerizing]"/>
    <property type="match status" value="1"/>
</dbReference>
<dbReference type="GO" id="GO:0097367">
    <property type="term" value="F:carbohydrate derivative binding"/>
    <property type="evidence" value="ECO:0007669"/>
    <property type="project" value="InterPro"/>
</dbReference>
<dbReference type="CDD" id="cd05008">
    <property type="entry name" value="SIS_GlmS_GlmD_1"/>
    <property type="match status" value="1"/>
</dbReference>
<sequence>MCGIFGISSTKPISNQLIKGLSKLEYRGYDSAGISGHDINSKLVTIKATGPIKNLKHKLSKLRGITTAVSHTRWATHGQPTLKNTHPHLSEYIGIVHNGIIENYLDLKSYLKKKGYVFSSDTDSEVICHLMNYYFNKSADMQSSIISTANSLEGSYAIAAINSHTPHTIYTSCNGSPIILGKGVDANYISSDITPIIDHTKHFIPMDDGEFAEINSRSIKIFNKNKRTIRKPTKVSKINKNQASLMGHRHFMHKEIYEQRTIIQDMTSRFVGKNKILPNIFGHNTDKLLENIEHIHFVACGTSYHASLVAKDWIEQFTKITCTAEVASEYKYKKINVLPKTLFVSISQSGETADTISSLKKALKLSYTNTLAICNVAESTLTRLSDMNFLMNAGPEISVASTKAFTSQLFTLLLLTVILSRKYGKTEKKMVQDIRQIDKKIDELYKMEDEIKKISTKFKNKEHTLFLGKGTSYPIALEAALKLKEISYIHASAYHSGELKHGPLALVDKKMPVVCFLPDNHLARLVLSNLAEVEARQGQTFIFTNKKIARNKKKVEVIKMPDCPDLIVPILYIIPAQLLSYHVALKKNTNVDKPRNLAKSVTVE</sequence>
<evidence type="ECO:0000256" key="5">
    <source>
        <dbReference type="ARBA" id="ARBA00022490"/>
    </source>
</evidence>
<evidence type="ECO:0000256" key="7">
    <source>
        <dbReference type="ARBA" id="ARBA00022679"/>
    </source>
</evidence>
<comment type="catalytic activity">
    <reaction evidence="1">
        <text>D-fructose 6-phosphate + L-glutamine = D-glucosamine 6-phosphate + L-glutamate</text>
        <dbReference type="Rhea" id="RHEA:13237"/>
        <dbReference type="ChEBI" id="CHEBI:29985"/>
        <dbReference type="ChEBI" id="CHEBI:58359"/>
        <dbReference type="ChEBI" id="CHEBI:58725"/>
        <dbReference type="ChEBI" id="CHEBI:61527"/>
        <dbReference type="EC" id="2.6.1.16"/>
    </reaction>
</comment>
<dbReference type="PANTHER" id="PTHR10937">
    <property type="entry name" value="GLUCOSAMINE--FRUCTOSE-6-PHOSPHATE AMINOTRANSFERASE, ISOMERIZING"/>
    <property type="match status" value="1"/>
</dbReference>
<dbReference type="Pfam" id="PF01380">
    <property type="entry name" value="SIS"/>
    <property type="match status" value="2"/>
</dbReference>
<dbReference type="Pfam" id="PF13522">
    <property type="entry name" value="GATase_6"/>
    <property type="match status" value="1"/>
</dbReference>
<dbReference type="GO" id="GO:0004360">
    <property type="term" value="F:glutamine-fructose-6-phosphate transaminase (isomerizing) activity"/>
    <property type="evidence" value="ECO:0007669"/>
    <property type="project" value="UniProtKB-EC"/>
</dbReference>
<feature type="domain" description="Glutamine amidotransferase type-2" evidence="10">
    <location>
        <begin position="2"/>
        <end position="217"/>
    </location>
</feature>
<dbReference type="GO" id="GO:0005829">
    <property type="term" value="C:cytosol"/>
    <property type="evidence" value="ECO:0007669"/>
    <property type="project" value="TreeGrafter"/>
</dbReference>